<evidence type="ECO:0000256" key="1">
    <source>
        <dbReference type="ARBA" id="ARBA00004286"/>
    </source>
</evidence>
<organism evidence="5 6">
    <name type="scientific">Macleaya cordata</name>
    <name type="common">Five-seeded plume-poppy</name>
    <name type="synonym">Bocconia cordata</name>
    <dbReference type="NCBI Taxonomy" id="56857"/>
    <lineage>
        <taxon>Eukaryota</taxon>
        <taxon>Viridiplantae</taxon>
        <taxon>Streptophyta</taxon>
        <taxon>Embryophyta</taxon>
        <taxon>Tracheophyta</taxon>
        <taxon>Spermatophyta</taxon>
        <taxon>Magnoliopsida</taxon>
        <taxon>Ranunculales</taxon>
        <taxon>Papaveraceae</taxon>
        <taxon>Papaveroideae</taxon>
        <taxon>Macleaya</taxon>
    </lineage>
</organism>
<evidence type="ECO:0000259" key="4">
    <source>
        <dbReference type="PROSITE" id="PS51015"/>
    </source>
</evidence>
<evidence type="ECO:0000256" key="2">
    <source>
        <dbReference type="ARBA" id="ARBA00023242"/>
    </source>
</evidence>
<dbReference type="GO" id="GO:0005634">
    <property type="term" value="C:nucleus"/>
    <property type="evidence" value="ECO:0007669"/>
    <property type="project" value="UniProtKB-SubCell"/>
</dbReference>
<dbReference type="Proteomes" id="UP000195402">
    <property type="component" value="Unassembled WGS sequence"/>
</dbReference>
<dbReference type="SUPFAM" id="SSF88697">
    <property type="entry name" value="PUA domain-like"/>
    <property type="match status" value="1"/>
</dbReference>
<evidence type="ECO:0000256" key="3">
    <source>
        <dbReference type="PROSITE-ProRule" id="PRU00358"/>
    </source>
</evidence>
<sequence>MADGNHNAVMQAIQDYRVIQNQIGITDKKVCRTLELFSHVCKNLKWCKEQDGEDCRFDTKAYKTLQEVGQLVVTKEQKILGDVPGIHIGQLFNYKTELAACGLHGYYVGGIDYLALKVAGGEKVVLVAVSIVTNFDNDDDDEMEDAAAVPAPTPGTLKYKLPQKLKKGILALSNNKEYGVHVRVIRDVRRDRDDGLGYSYAGLFLVQSFNKNAIGEYEFELRRTN</sequence>
<dbReference type="OrthoDB" id="5792673at2759"/>
<accession>A0A200QRK9</accession>
<dbReference type="InterPro" id="IPR051357">
    <property type="entry name" value="H3K9_HMTase_SUVAR3-9"/>
</dbReference>
<dbReference type="GO" id="GO:0042054">
    <property type="term" value="F:histone methyltransferase activity"/>
    <property type="evidence" value="ECO:0007669"/>
    <property type="project" value="TreeGrafter"/>
</dbReference>
<dbReference type="Gene3D" id="2.30.280.10">
    <property type="entry name" value="SRA-YDG"/>
    <property type="match status" value="1"/>
</dbReference>
<dbReference type="PANTHER" id="PTHR45660:SF94">
    <property type="entry name" value="HISTONE-LYSINE N-METHYLTRANSFERASE, H3 LYSINE-9 SPECIFIC SUVH4"/>
    <property type="match status" value="1"/>
</dbReference>
<dbReference type="GO" id="GO:0003690">
    <property type="term" value="F:double-stranded DNA binding"/>
    <property type="evidence" value="ECO:0007669"/>
    <property type="project" value="TreeGrafter"/>
</dbReference>
<feature type="domain" description="YDG" evidence="4">
    <location>
        <begin position="81"/>
        <end position="225"/>
    </location>
</feature>
<dbReference type="InterPro" id="IPR015947">
    <property type="entry name" value="PUA-like_sf"/>
</dbReference>
<dbReference type="PANTHER" id="PTHR45660">
    <property type="entry name" value="HISTONE-LYSINE N-METHYLTRANSFERASE SETMAR"/>
    <property type="match status" value="1"/>
</dbReference>
<gene>
    <name evidence="5" type="ORF">BVC80_6171g2</name>
</gene>
<dbReference type="InterPro" id="IPR036987">
    <property type="entry name" value="SRA-YDG_sf"/>
</dbReference>
<evidence type="ECO:0000313" key="6">
    <source>
        <dbReference type="Proteomes" id="UP000195402"/>
    </source>
</evidence>
<dbReference type="PROSITE" id="PS51015">
    <property type="entry name" value="YDG"/>
    <property type="match status" value="1"/>
</dbReference>
<comment type="caution">
    <text evidence="5">The sequence shown here is derived from an EMBL/GenBank/DDBJ whole genome shotgun (WGS) entry which is preliminary data.</text>
</comment>
<dbReference type="InParanoid" id="A0A200QRK9"/>
<dbReference type="EMBL" id="MVGT01001233">
    <property type="protein sequence ID" value="OVA13085.1"/>
    <property type="molecule type" value="Genomic_DNA"/>
</dbReference>
<name>A0A200QRK9_MACCD</name>
<keyword evidence="6" id="KW-1185">Reference proteome</keyword>
<dbReference type="SMART" id="SM00466">
    <property type="entry name" value="SRA"/>
    <property type="match status" value="1"/>
</dbReference>
<dbReference type="InterPro" id="IPR003105">
    <property type="entry name" value="SRA_YDG"/>
</dbReference>
<dbReference type="Pfam" id="PF02182">
    <property type="entry name" value="SAD_SRA"/>
    <property type="match status" value="1"/>
</dbReference>
<keyword evidence="2 3" id="KW-0539">Nucleus</keyword>
<dbReference type="STRING" id="56857.A0A200QRK9"/>
<evidence type="ECO:0000313" key="5">
    <source>
        <dbReference type="EMBL" id="OVA13085.1"/>
    </source>
</evidence>
<comment type="subcellular location">
    <subcellularLocation>
        <location evidence="1">Chromosome</location>
    </subcellularLocation>
    <subcellularLocation>
        <location evidence="3">Nucleus</location>
    </subcellularLocation>
</comment>
<dbReference type="AlphaFoldDB" id="A0A200QRK9"/>
<dbReference type="GO" id="GO:0005694">
    <property type="term" value="C:chromosome"/>
    <property type="evidence" value="ECO:0007669"/>
    <property type="project" value="UniProtKB-SubCell"/>
</dbReference>
<reference evidence="5 6" key="1">
    <citation type="journal article" date="2017" name="Mol. Plant">
        <title>The Genome of Medicinal Plant Macleaya cordata Provides New Insights into Benzylisoquinoline Alkaloids Metabolism.</title>
        <authorList>
            <person name="Liu X."/>
            <person name="Liu Y."/>
            <person name="Huang P."/>
            <person name="Ma Y."/>
            <person name="Qing Z."/>
            <person name="Tang Q."/>
            <person name="Cao H."/>
            <person name="Cheng P."/>
            <person name="Zheng Y."/>
            <person name="Yuan Z."/>
            <person name="Zhou Y."/>
            <person name="Liu J."/>
            <person name="Tang Z."/>
            <person name="Zhuo Y."/>
            <person name="Zhang Y."/>
            <person name="Yu L."/>
            <person name="Huang J."/>
            <person name="Yang P."/>
            <person name="Peng Q."/>
            <person name="Zhang J."/>
            <person name="Jiang W."/>
            <person name="Zhang Z."/>
            <person name="Lin K."/>
            <person name="Ro D.K."/>
            <person name="Chen X."/>
            <person name="Xiong X."/>
            <person name="Shang Y."/>
            <person name="Huang S."/>
            <person name="Zeng J."/>
        </authorList>
    </citation>
    <scope>NUCLEOTIDE SEQUENCE [LARGE SCALE GENOMIC DNA]</scope>
    <source>
        <strain evidence="6">cv. BLH2017</strain>
        <tissue evidence="5">Root</tissue>
    </source>
</reference>
<protein>
    <submittedName>
        <fullName evidence="5">SRA-YDG</fullName>
    </submittedName>
</protein>
<proteinExistence type="predicted"/>
<dbReference type="OMA" id="EFRNSHQ"/>